<evidence type="ECO:0000313" key="2">
    <source>
        <dbReference type="EMBL" id="OUN03381.1"/>
    </source>
</evidence>
<dbReference type="SUPFAM" id="SSF55486">
    <property type="entry name" value="Metalloproteases ('zincins'), catalytic domain"/>
    <property type="match status" value="1"/>
</dbReference>
<dbReference type="InterPro" id="IPR008757">
    <property type="entry name" value="Peptidase_M6-like_domain"/>
</dbReference>
<organism evidence="2 3">
    <name type="scientific">Alistipes onderdonkii</name>
    <dbReference type="NCBI Taxonomy" id="328813"/>
    <lineage>
        <taxon>Bacteria</taxon>
        <taxon>Pseudomonadati</taxon>
        <taxon>Bacteroidota</taxon>
        <taxon>Bacteroidia</taxon>
        <taxon>Bacteroidales</taxon>
        <taxon>Rikenellaceae</taxon>
        <taxon>Alistipes</taxon>
    </lineage>
</organism>
<feature type="domain" description="BIG2" evidence="1">
    <location>
        <begin position="691"/>
        <end position="767"/>
    </location>
</feature>
<sequence length="939" mass="102832">MKIIDLTGRILVLLLFFLGIGQTCPAVPWEPTINQVVWQGNAKRLILLVETKERPFYTPNANEEYDRMLNGENYTGLGCAGSARQFLIDNSGGKFSPEFIVVGPLTLSKSMGYYGGKPQPGEGNDGDVGKMVIEACKMAKELHGIDFSQFDYNNDNKVDNVYLFYSGPNDTTIPTPWPHASGVAGGGLVLDGKLVDSYAISQEMASETIRGGYTTFLHEFGHTLGLTDDYSGRLGRFSIYCDGTFNGGIIPVNFNAMERLMLGWLDYEVIDREGEYTLEPLAKNKGLLLKTNNPDEYFLFENRSNSGDITPWDSYFEYGGMLVWHIDRSQNIVTWSDGSGTHSNTAMGMWGMNAPNGSPSHPCHELIEADNDNNPSSYRAGMYFPGTRQVTKLSSQTHAEFKTWAGLPVGIEIDDIRQQADGNITFTVKKSDAASLSVTVKNSAGKLQTNTYISLTPVDEVERQSVMVTRSLVASGKKITGDTGLSGICLFAEIPTGKYRIEADKEGYLIYSGYVEVMQGDNTCEITLQAVEEAGGTELKWHTGQNLQGIFFVPGQIRAAGWDSSDLAPYVGQTLRKVNIQLGGDNNVADLYVFVDDQIVYCKPMENIVANGVTTIDLSAENIVIEAGRSLKTGYLLHSAADWPSTADGGPQVDGKGGLISTDNGKTWYLSNDLGVNWVISIVLHEEVDVPVESVGFDEPEIELAVGDEMTLHANVRPLEVANRKVTWESSDEAVVSVDATGKLKALATGNAVITATSVQNPEVYGECRVHVKMSSDMVDIIPYQREVKLSWPGYNPDYRWLVSWRQKGGEDYASAPAQTETSLYIRGLQPDTEYEGSISSSDSEEATPVKFVFSTKPLTSKYAVIALDKKRFAVGEAAPLVVSNIACDDYTITWKLNGTTLDGDEHVFAEPGTCELRAEVTFDDGTTDVLIKELEITK</sequence>
<protein>
    <recommendedName>
        <fullName evidence="1">BIG2 domain-containing protein</fullName>
    </recommendedName>
</protein>
<reference evidence="3" key="1">
    <citation type="submission" date="2017-04" db="EMBL/GenBank/DDBJ databases">
        <title>Function of individual gut microbiota members based on whole genome sequencing of pure cultures obtained from chicken caecum.</title>
        <authorList>
            <person name="Medvecky M."/>
            <person name="Cejkova D."/>
            <person name="Polansky O."/>
            <person name="Karasova D."/>
            <person name="Kubasova T."/>
            <person name="Cizek A."/>
            <person name="Rychlik I."/>
        </authorList>
    </citation>
    <scope>NUCLEOTIDE SEQUENCE [LARGE SCALE GENOMIC DNA]</scope>
    <source>
        <strain evidence="3">An90</strain>
    </source>
</reference>
<dbReference type="eggNOG" id="COG4412">
    <property type="taxonomic scope" value="Bacteria"/>
</dbReference>
<dbReference type="GO" id="GO:0008233">
    <property type="term" value="F:peptidase activity"/>
    <property type="evidence" value="ECO:0007669"/>
    <property type="project" value="InterPro"/>
</dbReference>
<dbReference type="AlphaFoldDB" id="A0A1Y3QUL6"/>
<comment type="caution">
    <text evidence="2">The sequence shown here is derived from an EMBL/GenBank/DDBJ whole genome shotgun (WGS) entry which is preliminary data.</text>
</comment>
<dbReference type="EMBL" id="NFHB01000004">
    <property type="protein sequence ID" value="OUN03381.1"/>
    <property type="molecule type" value="Genomic_DNA"/>
</dbReference>
<dbReference type="InterPro" id="IPR008964">
    <property type="entry name" value="Invasin/intimin_cell_adhesion"/>
</dbReference>
<dbReference type="Proteomes" id="UP000195772">
    <property type="component" value="Unassembled WGS sequence"/>
</dbReference>
<dbReference type="Pfam" id="PF02368">
    <property type="entry name" value="Big_2"/>
    <property type="match status" value="1"/>
</dbReference>
<dbReference type="eggNOG" id="COG5492">
    <property type="taxonomic scope" value="Bacteria"/>
</dbReference>
<name>A0A1Y3QUL6_9BACT</name>
<dbReference type="SUPFAM" id="SSF49373">
    <property type="entry name" value="Invasin/intimin cell-adhesion fragments"/>
    <property type="match status" value="1"/>
</dbReference>
<dbReference type="SMART" id="SM00635">
    <property type="entry name" value="BID_2"/>
    <property type="match status" value="1"/>
</dbReference>
<dbReference type="PANTHER" id="PTHR41775:SF1">
    <property type="entry name" value="PEPTIDASE M6-LIKE DOMAIN-CONTAINING PROTEIN"/>
    <property type="match status" value="1"/>
</dbReference>
<dbReference type="RefSeq" id="WP_087402009.1">
    <property type="nucleotide sequence ID" value="NZ_JADMTG010000009.1"/>
</dbReference>
<evidence type="ECO:0000259" key="1">
    <source>
        <dbReference type="SMART" id="SM00635"/>
    </source>
</evidence>
<dbReference type="NCBIfam" id="TIGR03296">
    <property type="entry name" value="M6dom_TIGR03296"/>
    <property type="match status" value="1"/>
</dbReference>
<dbReference type="Gene3D" id="2.60.40.1080">
    <property type="match status" value="1"/>
</dbReference>
<dbReference type="OrthoDB" id="9813478at2"/>
<gene>
    <name evidence="2" type="ORF">B5G41_06735</name>
</gene>
<proteinExistence type="predicted"/>
<accession>A0A1Y3QUL6</accession>
<dbReference type="GO" id="GO:0006508">
    <property type="term" value="P:proteolysis"/>
    <property type="evidence" value="ECO:0007669"/>
    <property type="project" value="InterPro"/>
</dbReference>
<evidence type="ECO:0000313" key="3">
    <source>
        <dbReference type="Proteomes" id="UP000195772"/>
    </source>
</evidence>
<dbReference type="PANTHER" id="PTHR41775">
    <property type="entry name" value="SECRETED PROTEIN-RELATED"/>
    <property type="match status" value="1"/>
</dbReference>
<dbReference type="InterPro" id="IPR003343">
    <property type="entry name" value="Big_2"/>
</dbReference>